<accession>A8N6T0</accession>
<keyword evidence="7 14" id="KW-0276">Fatty acid metabolism</keyword>
<evidence type="ECO:0000313" key="15">
    <source>
        <dbReference type="EMBL" id="EAU91286.1"/>
    </source>
</evidence>
<comment type="similarity">
    <text evidence="3 14">Belongs to the very long-chain fatty acids dehydratase HACD family.</text>
</comment>
<dbReference type="GO" id="GO:0005789">
    <property type="term" value="C:endoplasmic reticulum membrane"/>
    <property type="evidence" value="ECO:0007669"/>
    <property type="project" value="UniProtKB-SubCell"/>
</dbReference>
<feature type="transmembrane region" description="Helical" evidence="14">
    <location>
        <begin position="249"/>
        <end position="267"/>
    </location>
</feature>
<evidence type="ECO:0000256" key="4">
    <source>
        <dbReference type="ARBA" id="ARBA00013122"/>
    </source>
</evidence>
<dbReference type="VEuPathDB" id="FungiDB:CC1G_11544"/>
<keyword evidence="11 14" id="KW-0275">Fatty acid biosynthesis</keyword>
<keyword evidence="5 14" id="KW-0444">Lipid biosynthesis</keyword>
<evidence type="ECO:0000256" key="2">
    <source>
        <dbReference type="ARBA" id="ARBA00005194"/>
    </source>
</evidence>
<dbReference type="InParanoid" id="A8N6T0"/>
<keyword evidence="16" id="KW-1185">Reference proteome</keyword>
<sequence>MSTKAAPKSKPKKSAPAAVKAYLIAYNALSAAGWSYLLVLLIVHLFNLDGQSQAAPVPTHSLVKTLLFKVKGLLSLGHDTERPLSFLQTKLPPALQPILARATTAYARIGEKTTFVQSFAILEVLHAVLGWVRSPVVTTTMQVSSRLFLVWGITAQFAETHSNPIYASMVLAWSVTEVIRYTFYALNLLGTSSQILLWLRYTTFYVLYPLGASSEAFLILSTLPHVGVFPKCLHATGGSKPVSEWNVGQLARGVLFLIWWPGLYAMYTYMIGQRGKVLGAPKAKTL</sequence>
<evidence type="ECO:0000256" key="1">
    <source>
        <dbReference type="ARBA" id="ARBA00004141"/>
    </source>
</evidence>
<evidence type="ECO:0000256" key="8">
    <source>
        <dbReference type="ARBA" id="ARBA00022989"/>
    </source>
</evidence>
<dbReference type="RefSeq" id="XP_001830536.1">
    <property type="nucleotide sequence ID" value="XM_001830484.2"/>
</dbReference>
<gene>
    <name evidence="15" type="ORF">CC1G_11544</name>
</gene>
<dbReference type="STRING" id="240176.A8N6T0"/>
<dbReference type="FunCoup" id="A8N6T0">
    <property type="interactions" value="335"/>
</dbReference>
<comment type="caution">
    <text evidence="15">The sequence shown here is derived from an EMBL/GenBank/DDBJ whole genome shotgun (WGS) entry which is preliminary data.</text>
</comment>
<dbReference type="GO" id="GO:0030148">
    <property type="term" value="P:sphingolipid biosynthetic process"/>
    <property type="evidence" value="ECO:0007669"/>
    <property type="project" value="TreeGrafter"/>
</dbReference>
<dbReference type="GO" id="GO:0030497">
    <property type="term" value="P:fatty acid elongation"/>
    <property type="evidence" value="ECO:0007669"/>
    <property type="project" value="TreeGrafter"/>
</dbReference>
<organism evidence="15 16">
    <name type="scientific">Coprinopsis cinerea (strain Okayama-7 / 130 / ATCC MYA-4618 / FGSC 9003)</name>
    <name type="common">Inky cap fungus</name>
    <name type="synonym">Hormographiella aspergillata</name>
    <dbReference type="NCBI Taxonomy" id="240176"/>
    <lineage>
        <taxon>Eukaryota</taxon>
        <taxon>Fungi</taxon>
        <taxon>Dikarya</taxon>
        <taxon>Basidiomycota</taxon>
        <taxon>Agaricomycotina</taxon>
        <taxon>Agaricomycetes</taxon>
        <taxon>Agaricomycetidae</taxon>
        <taxon>Agaricales</taxon>
        <taxon>Agaricineae</taxon>
        <taxon>Psathyrellaceae</taxon>
        <taxon>Coprinopsis</taxon>
    </lineage>
</organism>
<keyword evidence="12 14" id="KW-0456">Lyase</keyword>
<comment type="caution">
    <text evidence="14">Lacks conserved residue(s) required for the propagation of feature annotation.</text>
</comment>
<dbReference type="PANTHER" id="PTHR11035:SF3">
    <property type="entry name" value="VERY-LONG-CHAIN (3R)-3-HYDROXYACYL-COA DEHYDRATASE"/>
    <property type="match status" value="1"/>
</dbReference>
<keyword evidence="8 14" id="KW-1133">Transmembrane helix</keyword>
<evidence type="ECO:0000256" key="5">
    <source>
        <dbReference type="ARBA" id="ARBA00022516"/>
    </source>
</evidence>
<comment type="pathway">
    <text evidence="2 14">Lipid metabolism; fatty acid biosynthesis.</text>
</comment>
<dbReference type="GO" id="GO:0102158">
    <property type="term" value="F:very-long-chain (3R)-3-hydroxyacyl-CoA dehydratase activity"/>
    <property type="evidence" value="ECO:0007669"/>
    <property type="project" value="UniProtKB-EC"/>
</dbReference>
<feature type="transmembrane region" description="Helical" evidence="14">
    <location>
        <begin position="21"/>
        <end position="46"/>
    </location>
</feature>
<proteinExistence type="inferred from homology"/>
<evidence type="ECO:0000256" key="3">
    <source>
        <dbReference type="ARBA" id="ARBA00007811"/>
    </source>
</evidence>
<evidence type="ECO:0000256" key="11">
    <source>
        <dbReference type="ARBA" id="ARBA00023160"/>
    </source>
</evidence>
<keyword evidence="9 14" id="KW-0443">Lipid metabolism</keyword>
<dbReference type="Pfam" id="PF04387">
    <property type="entry name" value="PTPLA"/>
    <property type="match status" value="1"/>
</dbReference>
<evidence type="ECO:0000313" key="16">
    <source>
        <dbReference type="Proteomes" id="UP000001861"/>
    </source>
</evidence>
<dbReference type="InterPro" id="IPR007482">
    <property type="entry name" value="Tyr_Pase-like_PTPLA"/>
</dbReference>
<dbReference type="OMA" id="VMYTYMM"/>
<feature type="transmembrane region" description="Helical" evidence="14">
    <location>
        <begin position="178"/>
        <end position="199"/>
    </location>
</feature>
<protein>
    <recommendedName>
        <fullName evidence="4 14">Very-long-chain (3R)-3-hydroxyacyl-CoA dehydratase</fullName>
        <ecNumber evidence="4 14">4.2.1.134</ecNumber>
    </recommendedName>
</protein>
<keyword evidence="6 14" id="KW-0812">Transmembrane</keyword>
<dbReference type="EMBL" id="AACS02000003">
    <property type="protein sequence ID" value="EAU91286.1"/>
    <property type="molecule type" value="Genomic_DNA"/>
</dbReference>
<comment type="subcellular location">
    <subcellularLocation>
        <location evidence="14">Endoplasmic reticulum membrane</location>
        <topology evidence="14">Multi-pass membrane protein</topology>
    </subcellularLocation>
    <subcellularLocation>
        <location evidence="1">Membrane</location>
        <topology evidence="1">Multi-pass membrane protein</topology>
    </subcellularLocation>
</comment>
<dbReference type="UniPathway" id="UPA00094"/>
<dbReference type="GO" id="GO:0042761">
    <property type="term" value="P:very long-chain fatty acid biosynthetic process"/>
    <property type="evidence" value="ECO:0007669"/>
    <property type="project" value="TreeGrafter"/>
</dbReference>
<dbReference type="GeneID" id="6006978"/>
<dbReference type="KEGG" id="cci:CC1G_11544"/>
<keyword evidence="14" id="KW-0256">Endoplasmic reticulum</keyword>
<comment type="function">
    <text evidence="14">Catalyzes the third of the four reactions of the long-chain fatty acids elongation cycle. This endoplasmic reticulum-bound enzymatic process, allows the addition of two carbons to the chain of long- and very long-chain fatty acids/VLCFAs per cycle. This enzyme catalyzes the dehydration of the 3-hydroxyacyl-CoA intermediate into trans-2,3-enoyl-CoA, within each cycle of fatty acid elongation. Thereby, it participates to the production of VLCFAs of different chain lengths that are involved in multiple biological processes as precursors of membrane lipids and lipid mediators.</text>
</comment>
<evidence type="ECO:0000256" key="9">
    <source>
        <dbReference type="ARBA" id="ARBA00023098"/>
    </source>
</evidence>
<evidence type="ECO:0000256" key="7">
    <source>
        <dbReference type="ARBA" id="ARBA00022832"/>
    </source>
</evidence>
<keyword evidence="10 14" id="KW-0472">Membrane</keyword>
<comment type="catalytic activity">
    <reaction evidence="13 14">
        <text>a very-long-chain (3R)-3-hydroxyacyl-CoA = a very-long-chain (2E)-enoyl-CoA + H2O</text>
        <dbReference type="Rhea" id="RHEA:45812"/>
        <dbReference type="ChEBI" id="CHEBI:15377"/>
        <dbReference type="ChEBI" id="CHEBI:83728"/>
        <dbReference type="ChEBI" id="CHEBI:85440"/>
        <dbReference type="EC" id="4.2.1.134"/>
    </reaction>
</comment>
<dbReference type="eggNOG" id="KOG3187">
    <property type="taxonomic scope" value="Eukaryota"/>
</dbReference>
<dbReference type="Proteomes" id="UP000001861">
    <property type="component" value="Unassembled WGS sequence"/>
</dbReference>
<dbReference type="PANTHER" id="PTHR11035">
    <property type="entry name" value="VERY-LONG-CHAIN (3R)-3-HYDROXYACYL-COA DEHYDRATASE"/>
    <property type="match status" value="1"/>
</dbReference>
<evidence type="ECO:0000256" key="6">
    <source>
        <dbReference type="ARBA" id="ARBA00022692"/>
    </source>
</evidence>
<evidence type="ECO:0000256" key="10">
    <source>
        <dbReference type="ARBA" id="ARBA00023136"/>
    </source>
</evidence>
<feature type="transmembrane region" description="Helical" evidence="14">
    <location>
        <begin position="206"/>
        <end position="229"/>
    </location>
</feature>
<name>A8N6T0_COPC7</name>
<evidence type="ECO:0000256" key="14">
    <source>
        <dbReference type="RuleBase" id="RU363109"/>
    </source>
</evidence>
<evidence type="ECO:0000256" key="12">
    <source>
        <dbReference type="ARBA" id="ARBA00023239"/>
    </source>
</evidence>
<dbReference type="AlphaFoldDB" id="A8N6T0"/>
<evidence type="ECO:0000256" key="13">
    <source>
        <dbReference type="ARBA" id="ARBA00036671"/>
    </source>
</evidence>
<dbReference type="OrthoDB" id="46988at2759"/>
<dbReference type="EC" id="4.2.1.134" evidence="4 14"/>
<reference evidence="15 16" key="1">
    <citation type="journal article" date="2010" name="Proc. Natl. Acad. Sci. U.S.A.">
        <title>Insights into evolution of multicellular fungi from the assembled chromosomes of the mushroom Coprinopsis cinerea (Coprinus cinereus).</title>
        <authorList>
            <person name="Stajich J.E."/>
            <person name="Wilke S.K."/>
            <person name="Ahren D."/>
            <person name="Au C.H."/>
            <person name="Birren B.W."/>
            <person name="Borodovsky M."/>
            <person name="Burns C."/>
            <person name="Canback B."/>
            <person name="Casselton L.A."/>
            <person name="Cheng C.K."/>
            <person name="Deng J."/>
            <person name="Dietrich F.S."/>
            <person name="Fargo D.C."/>
            <person name="Farman M.L."/>
            <person name="Gathman A.C."/>
            <person name="Goldberg J."/>
            <person name="Guigo R."/>
            <person name="Hoegger P.J."/>
            <person name="Hooker J.B."/>
            <person name="Huggins A."/>
            <person name="James T.Y."/>
            <person name="Kamada T."/>
            <person name="Kilaru S."/>
            <person name="Kodira C."/>
            <person name="Kues U."/>
            <person name="Kupfer D."/>
            <person name="Kwan H.S."/>
            <person name="Lomsadze A."/>
            <person name="Li W."/>
            <person name="Lilly W.W."/>
            <person name="Ma L.J."/>
            <person name="Mackey A.J."/>
            <person name="Manning G."/>
            <person name="Martin F."/>
            <person name="Muraguchi H."/>
            <person name="Natvig D.O."/>
            <person name="Palmerini H."/>
            <person name="Ramesh M.A."/>
            <person name="Rehmeyer C.J."/>
            <person name="Roe B.A."/>
            <person name="Shenoy N."/>
            <person name="Stanke M."/>
            <person name="Ter-Hovhannisyan V."/>
            <person name="Tunlid A."/>
            <person name="Velagapudi R."/>
            <person name="Vision T.J."/>
            <person name="Zeng Q."/>
            <person name="Zolan M.E."/>
            <person name="Pukkila P.J."/>
        </authorList>
    </citation>
    <scope>NUCLEOTIDE SEQUENCE [LARGE SCALE GENOMIC DNA]</scope>
    <source>
        <strain evidence="16">Okayama-7 / 130 / ATCC MYA-4618 / FGSC 9003</strain>
    </source>
</reference>